<accession>F9PB86</accession>
<gene>
    <name evidence="2" type="ORF">HMPREF1124_1106</name>
</gene>
<dbReference type="PATRIC" id="fig|997830.4.peg.588"/>
<dbReference type="InterPro" id="IPR031341">
    <property type="entry name" value="Methyltr_RsmF_N"/>
</dbReference>
<proteinExistence type="predicted"/>
<feature type="domain" description="Ribosomal RNA small subunit methyltransferase F N-terminal" evidence="1">
    <location>
        <begin position="3"/>
        <end position="44"/>
    </location>
</feature>
<comment type="caution">
    <text evidence="2">The sequence shown here is derived from an EMBL/GenBank/DDBJ whole genome shotgun (WGS) entry which is preliminary data.</text>
</comment>
<sequence length="68" mass="7771">MQFPDGFVKKYETILGDEARAFLASFDDEAVSAFRINPLKENSFLFQMLFPIHPGATMGRFQGNHQNM</sequence>
<name>F9PB86_9STRE</name>
<dbReference type="Gene3D" id="3.30.70.1170">
    <property type="entry name" value="Sun protein, domain 3"/>
    <property type="match status" value="1"/>
</dbReference>
<dbReference type="EMBL" id="AFUQ01000001">
    <property type="protein sequence ID" value="EGV15466.1"/>
    <property type="molecule type" value="Genomic_DNA"/>
</dbReference>
<reference evidence="2 3" key="1">
    <citation type="submission" date="2011-07" db="EMBL/GenBank/DDBJ databases">
        <authorList>
            <person name="Harkins D.M."/>
            <person name="Madupu R."/>
            <person name="Durkin A.S."/>
            <person name="Torralba M."/>
            <person name="Methe B."/>
            <person name="Sutton G.G."/>
            <person name="Nelson K.E."/>
        </authorList>
    </citation>
    <scope>NUCLEOTIDE SEQUENCE [LARGE SCALE GENOMIC DNA]</scope>
    <source>
        <strain evidence="2 3">X</strain>
    </source>
</reference>
<protein>
    <submittedName>
        <fullName evidence="2">Conserved domain protein</fullName>
    </submittedName>
</protein>
<dbReference type="Pfam" id="PF17125">
    <property type="entry name" value="Methyltr_RsmF_N"/>
    <property type="match status" value="1"/>
</dbReference>
<dbReference type="AlphaFoldDB" id="F9PB86"/>
<dbReference type="Proteomes" id="UP000003399">
    <property type="component" value="Unassembled WGS sequence"/>
</dbReference>
<organism evidence="2 3">
    <name type="scientific">Streptococcus infantis X</name>
    <dbReference type="NCBI Taxonomy" id="997830"/>
    <lineage>
        <taxon>Bacteria</taxon>
        <taxon>Bacillati</taxon>
        <taxon>Bacillota</taxon>
        <taxon>Bacilli</taxon>
        <taxon>Lactobacillales</taxon>
        <taxon>Streptococcaceae</taxon>
        <taxon>Streptococcus</taxon>
    </lineage>
</organism>
<evidence type="ECO:0000313" key="2">
    <source>
        <dbReference type="EMBL" id="EGV15466.1"/>
    </source>
</evidence>
<evidence type="ECO:0000259" key="1">
    <source>
        <dbReference type="Pfam" id="PF17125"/>
    </source>
</evidence>
<evidence type="ECO:0000313" key="3">
    <source>
        <dbReference type="Proteomes" id="UP000003399"/>
    </source>
</evidence>
<dbReference type="eggNOG" id="COG0144">
    <property type="taxonomic scope" value="Bacteria"/>
</dbReference>